<feature type="compositionally biased region" description="Basic residues" evidence="2">
    <location>
        <begin position="201"/>
        <end position="228"/>
    </location>
</feature>
<feature type="region of interest" description="Disordered" evidence="2">
    <location>
        <begin position="43"/>
        <end position="93"/>
    </location>
</feature>
<accession>J3MR21</accession>
<keyword evidence="1" id="KW-0175">Coiled coil</keyword>
<reference evidence="3" key="2">
    <citation type="submission" date="2013-04" db="UniProtKB">
        <authorList>
            <consortium name="EnsemblPlants"/>
        </authorList>
    </citation>
    <scope>IDENTIFICATION</scope>
</reference>
<dbReference type="EnsemblPlants" id="OB08G15500.1">
    <property type="protein sequence ID" value="OB08G15500.1"/>
    <property type="gene ID" value="OB08G15500"/>
</dbReference>
<feature type="coiled-coil region" evidence="1">
    <location>
        <begin position="3"/>
        <end position="37"/>
    </location>
</feature>
<evidence type="ECO:0000256" key="2">
    <source>
        <dbReference type="SAM" id="MobiDB-lite"/>
    </source>
</evidence>
<dbReference type="eggNOG" id="ENOG502S0FK">
    <property type="taxonomic scope" value="Eukaryota"/>
</dbReference>
<feature type="region of interest" description="Disordered" evidence="2">
    <location>
        <begin position="115"/>
        <end position="139"/>
    </location>
</feature>
<feature type="region of interest" description="Disordered" evidence="2">
    <location>
        <begin position="154"/>
        <end position="228"/>
    </location>
</feature>
<evidence type="ECO:0000313" key="4">
    <source>
        <dbReference type="Proteomes" id="UP000006038"/>
    </source>
</evidence>
<dbReference type="AlphaFoldDB" id="J3MR21"/>
<evidence type="ECO:0000313" key="3">
    <source>
        <dbReference type="EnsemblPlants" id="OB08G15500.1"/>
    </source>
</evidence>
<dbReference type="STRING" id="4533.J3MR21"/>
<feature type="compositionally biased region" description="Polar residues" evidence="2">
    <location>
        <begin position="70"/>
        <end position="90"/>
    </location>
</feature>
<protein>
    <submittedName>
        <fullName evidence="3">Uncharacterized protein</fullName>
    </submittedName>
</protein>
<organism evidence="3">
    <name type="scientific">Oryza brachyantha</name>
    <name type="common">malo sina</name>
    <dbReference type="NCBI Taxonomy" id="4533"/>
    <lineage>
        <taxon>Eukaryota</taxon>
        <taxon>Viridiplantae</taxon>
        <taxon>Streptophyta</taxon>
        <taxon>Embryophyta</taxon>
        <taxon>Tracheophyta</taxon>
        <taxon>Spermatophyta</taxon>
        <taxon>Magnoliopsida</taxon>
        <taxon>Liliopsida</taxon>
        <taxon>Poales</taxon>
        <taxon>Poaceae</taxon>
        <taxon>BOP clade</taxon>
        <taxon>Oryzoideae</taxon>
        <taxon>Oryzeae</taxon>
        <taxon>Oryzinae</taxon>
        <taxon>Oryza</taxon>
    </lineage>
</organism>
<name>J3MR21_ORYBR</name>
<keyword evidence="4" id="KW-1185">Reference proteome</keyword>
<sequence>MDLETENRLASLLLKEARKLQLEADREANRVVEINEMWRARDRELELESKTRRDNYRRDYRGDKRRNDSRSQSSSPRVEQESTSYNSSYLDQEGTLGDDEIEMFLHSRVKRGQGAIGSRMDETGPYLNASSSSQDIGPCPNIRVEEKWELRVQGPERPLSLRSQSSADCWHRKIMDGEPSISEQYKKKGKGKDNNSEKRHKEERRKKNEKNKPKHQHHHHHHKSRRRE</sequence>
<dbReference type="PANTHER" id="PTHR34684">
    <property type="entry name" value="OS08G0192200 PROTEIN"/>
    <property type="match status" value="1"/>
</dbReference>
<dbReference type="OMA" id="DYWHRET"/>
<reference evidence="3" key="1">
    <citation type="journal article" date="2013" name="Nat. Commun.">
        <title>Whole-genome sequencing of Oryza brachyantha reveals mechanisms underlying Oryza genome evolution.</title>
        <authorList>
            <person name="Chen J."/>
            <person name="Huang Q."/>
            <person name="Gao D."/>
            <person name="Wang J."/>
            <person name="Lang Y."/>
            <person name="Liu T."/>
            <person name="Li B."/>
            <person name="Bai Z."/>
            <person name="Luis Goicoechea J."/>
            <person name="Liang C."/>
            <person name="Chen C."/>
            <person name="Zhang W."/>
            <person name="Sun S."/>
            <person name="Liao Y."/>
            <person name="Zhang X."/>
            <person name="Yang L."/>
            <person name="Song C."/>
            <person name="Wang M."/>
            <person name="Shi J."/>
            <person name="Liu G."/>
            <person name="Liu J."/>
            <person name="Zhou H."/>
            <person name="Zhou W."/>
            <person name="Yu Q."/>
            <person name="An N."/>
            <person name="Chen Y."/>
            <person name="Cai Q."/>
            <person name="Wang B."/>
            <person name="Liu B."/>
            <person name="Min J."/>
            <person name="Huang Y."/>
            <person name="Wu H."/>
            <person name="Li Z."/>
            <person name="Zhang Y."/>
            <person name="Yin Y."/>
            <person name="Song W."/>
            <person name="Jiang J."/>
            <person name="Jackson S.A."/>
            <person name="Wing R.A."/>
            <person name="Wang J."/>
            <person name="Chen M."/>
        </authorList>
    </citation>
    <scope>NUCLEOTIDE SEQUENCE [LARGE SCALE GENOMIC DNA]</scope>
    <source>
        <strain evidence="3">cv. IRGC 101232</strain>
    </source>
</reference>
<proteinExistence type="predicted"/>
<feature type="compositionally biased region" description="Basic and acidic residues" evidence="2">
    <location>
        <begin position="191"/>
        <end position="200"/>
    </location>
</feature>
<dbReference type="Proteomes" id="UP000006038">
    <property type="component" value="Chromosome 8"/>
</dbReference>
<dbReference type="PANTHER" id="PTHR34684:SF1">
    <property type="entry name" value="OS08G0192200 PROTEIN"/>
    <property type="match status" value="1"/>
</dbReference>
<dbReference type="HOGENOM" id="CLU_063137_1_0_1"/>
<dbReference type="Gramene" id="OB08G15500.1">
    <property type="protein sequence ID" value="OB08G15500.1"/>
    <property type="gene ID" value="OB08G15500"/>
</dbReference>
<feature type="compositionally biased region" description="Basic and acidic residues" evidence="2">
    <location>
        <begin position="43"/>
        <end position="69"/>
    </location>
</feature>
<evidence type="ECO:0000256" key="1">
    <source>
        <dbReference type="SAM" id="Coils"/>
    </source>
</evidence>